<keyword evidence="4 8" id="KW-1003">Cell membrane</keyword>
<evidence type="ECO:0000256" key="4">
    <source>
        <dbReference type="ARBA" id="ARBA00022475"/>
    </source>
</evidence>
<dbReference type="SUPFAM" id="SSF161098">
    <property type="entry name" value="MetI-like"/>
    <property type="match status" value="1"/>
</dbReference>
<accession>A0A7X2IYS5</accession>
<dbReference type="PROSITE" id="PS50928">
    <property type="entry name" value="ABC_TM1"/>
    <property type="match status" value="1"/>
</dbReference>
<dbReference type="InterPro" id="IPR035906">
    <property type="entry name" value="MetI-like_sf"/>
</dbReference>
<dbReference type="Proteomes" id="UP000448867">
    <property type="component" value="Unassembled WGS sequence"/>
</dbReference>
<comment type="similarity">
    <text evidence="2 8">Belongs to the binding-protein-dependent transport system permease family. CysTW subfamily.</text>
</comment>
<dbReference type="GO" id="GO:0005886">
    <property type="term" value="C:plasma membrane"/>
    <property type="evidence" value="ECO:0007669"/>
    <property type="project" value="UniProtKB-SubCell"/>
</dbReference>
<gene>
    <name evidence="10" type="primary">pstA</name>
    <name evidence="10" type="ORF">GJU40_08350</name>
</gene>
<comment type="caution">
    <text evidence="10">The sequence shown here is derived from an EMBL/GenBank/DDBJ whole genome shotgun (WGS) entry which is preliminary data.</text>
</comment>
<feature type="transmembrane region" description="Helical" evidence="8">
    <location>
        <begin position="143"/>
        <end position="162"/>
    </location>
</feature>
<dbReference type="EMBL" id="WKKI01000012">
    <property type="protein sequence ID" value="MRX72160.1"/>
    <property type="molecule type" value="Genomic_DNA"/>
</dbReference>
<feature type="domain" description="ABC transmembrane type-1" evidence="9">
    <location>
        <begin position="76"/>
        <end position="284"/>
    </location>
</feature>
<dbReference type="RefSeq" id="WP_154307301.1">
    <property type="nucleotide sequence ID" value="NZ_WKKI01000012.1"/>
</dbReference>
<dbReference type="AlphaFoldDB" id="A0A7X2IYS5"/>
<evidence type="ECO:0000256" key="2">
    <source>
        <dbReference type="ARBA" id="ARBA00007069"/>
    </source>
</evidence>
<feature type="transmembrane region" description="Helical" evidence="8">
    <location>
        <begin position="23"/>
        <end position="48"/>
    </location>
</feature>
<dbReference type="NCBIfam" id="TIGR00974">
    <property type="entry name" value="3a0107s02c"/>
    <property type="match status" value="1"/>
</dbReference>
<dbReference type="GO" id="GO:0035435">
    <property type="term" value="P:phosphate ion transmembrane transport"/>
    <property type="evidence" value="ECO:0007669"/>
    <property type="project" value="InterPro"/>
</dbReference>
<evidence type="ECO:0000256" key="1">
    <source>
        <dbReference type="ARBA" id="ARBA00004651"/>
    </source>
</evidence>
<feature type="transmembrane region" description="Helical" evidence="8">
    <location>
        <begin position="192"/>
        <end position="217"/>
    </location>
</feature>
<dbReference type="OrthoDB" id="9807065at2"/>
<dbReference type="InterPro" id="IPR005672">
    <property type="entry name" value="Phosphate_PstA"/>
</dbReference>
<dbReference type="CDD" id="cd06261">
    <property type="entry name" value="TM_PBP2"/>
    <property type="match status" value="1"/>
</dbReference>
<evidence type="ECO:0000256" key="3">
    <source>
        <dbReference type="ARBA" id="ARBA00022448"/>
    </source>
</evidence>
<keyword evidence="3" id="KW-0813">Transport</keyword>
<keyword evidence="5 8" id="KW-0812">Transmembrane</keyword>
<evidence type="ECO:0000256" key="8">
    <source>
        <dbReference type="RuleBase" id="RU363043"/>
    </source>
</evidence>
<dbReference type="Pfam" id="PF00528">
    <property type="entry name" value="BPD_transp_1"/>
    <property type="match status" value="1"/>
</dbReference>
<keyword evidence="6 8" id="KW-1133">Transmembrane helix</keyword>
<feature type="transmembrane region" description="Helical" evidence="8">
    <location>
        <begin position="80"/>
        <end position="101"/>
    </location>
</feature>
<proteinExistence type="inferred from homology"/>
<protein>
    <recommendedName>
        <fullName evidence="8">Phosphate transport system permease protein PstA</fullName>
    </recommendedName>
</protein>
<keyword evidence="11" id="KW-1185">Reference proteome</keyword>
<feature type="transmembrane region" description="Helical" evidence="8">
    <location>
        <begin position="113"/>
        <end position="137"/>
    </location>
</feature>
<organism evidence="10 11">
    <name type="scientific">Metabacillus lacus</name>
    <dbReference type="NCBI Taxonomy" id="1983721"/>
    <lineage>
        <taxon>Bacteria</taxon>
        <taxon>Bacillati</taxon>
        <taxon>Bacillota</taxon>
        <taxon>Bacilli</taxon>
        <taxon>Bacillales</taxon>
        <taxon>Bacillaceae</taxon>
        <taxon>Metabacillus</taxon>
    </lineage>
</organism>
<dbReference type="PANTHER" id="PTHR43470">
    <property type="entry name" value="PHOSPHATE TRANSPORT SYSTEM PERMEASE PROTEIN PSTA-RELATED"/>
    <property type="match status" value="1"/>
</dbReference>
<evidence type="ECO:0000259" key="9">
    <source>
        <dbReference type="PROSITE" id="PS50928"/>
    </source>
</evidence>
<evidence type="ECO:0000256" key="5">
    <source>
        <dbReference type="ARBA" id="ARBA00022692"/>
    </source>
</evidence>
<evidence type="ECO:0000256" key="6">
    <source>
        <dbReference type="ARBA" id="ARBA00022989"/>
    </source>
</evidence>
<dbReference type="PANTHER" id="PTHR43470:SF4">
    <property type="entry name" value="ABC TRANSPORTER PERMEASE PROTEIN YQGI-RELATED"/>
    <property type="match status" value="1"/>
</dbReference>
<dbReference type="GO" id="GO:0005315">
    <property type="term" value="F:phosphate transmembrane transporter activity"/>
    <property type="evidence" value="ECO:0007669"/>
    <property type="project" value="InterPro"/>
</dbReference>
<feature type="transmembrane region" description="Helical" evidence="8">
    <location>
        <begin position="270"/>
        <end position="290"/>
    </location>
</feature>
<evidence type="ECO:0000313" key="10">
    <source>
        <dbReference type="EMBL" id="MRX72160.1"/>
    </source>
</evidence>
<dbReference type="InterPro" id="IPR000515">
    <property type="entry name" value="MetI-like"/>
</dbReference>
<sequence length="300" mass="32283">MEESTVSPLIKRGKKKKYIADRLLTGVLWGLSAAVMIIIFLLLFRILAQGLPKITPSFLIDLPDELEAGGGIGPFLFNSFYILVLSMIISIPIGLGSGIYLAEYAPQNRLTEFIRTCVESLASVPSIVFGLFGYVLFVDLFDVGLTILGAAVALSLLNLPVLTRVSEEAISSVPNELREASYALGATKSKTILSVVIPAAIAGIVTGVSLTACRAFGESAVILLAGGSGTSGNMWDFNLFSQGGSLPVHLWYIQSEALVEDAREIADKSAAILVLIILFISSVTRLPIWLKDFQMRKRSN</sequence>
<keyword evidence="7 8" id="KW-0472">Membrane</keyword>
<reference evidence="10 11" key="1">
    <citation type="submission" date="2019-11" db="EMBL/GenBank/DDBJ databases">
        <title>Bacillus lacus genome.</title>
        <authorList>
            <person name="Allen C.J."/>
            <person name="Newman J.D."/>
        </authorList>
    </citation>
    <scope>NUCLEOTIDE SEQUENCE [LARGE SCALE GENOMIC DNA]</scope>
    <source>
        <strain evidence="10 11">KCTC 33946</strain>
    </source>
</reference>
<evidence type="ECO:0000256" key="7">
    <source>
        <dbReference type="ARBA" id="ARBA00023136"/>
    </source>
</evidence>
<comment type="subcellular location">
    <subcellularLocation>
        <location evidence="1 8">Cell membrane</location>
        <topology evidence="1 8">Multi-pass membrane protein</topology>
    </subcellularLocation>
</comment>
<dbReference type="Gene3D" id="1.10.3720.10">
    <property type="entry name" value="MetI-like"/>
    <property type="match status" value="1"/>
</dbReference>
<evidence type="ECO:0000313" key="11">
    <source>
        <dbReference type="Proteomes" id="UP000448867"/>
    </source>
</evidence>
<name>A0A7X2IYS5_9BACI</name>